<gene>
    <name evidence="1" type="ORF">GWI33_011891</name>
</gene>
<evidence type="ECO:0000313" key="2">
    <source>
        <dbReference type="Proteomes" id="UP000625711"/>
    </source>
</evidence>
<accession>A0A834I6B7</accession>
<organism evidence="1 2">
    <name type="scientific">Rhynchophorus ferrugineus</name>
    <name type="common">Red palm weevil</name>
    <name type="synonym">Curculio ferrugineus</name>
    <dbReference type="NCBI Taxonomy" id="354439"/>
    <lineage>
        <taxon>Eukaryota</taxon>
        <taxon>Metazoa</taxon>
        <taxon>Ecdysozoa</taxon>
        <taxon>Arthropoda</taxon>
        <taxon>Hexapoda</taxon>
        <taxon>Insecta</taxon>
        <taxon>Pterygota</taxon>
        <taxon>Neoptera</taxon>
        <taxon>Endopterygota</taxon>
        <taxon>Coleoptera</taxon>
        <taxon>Polyphaga</taxon>
        <taxon>Cucujiformia</taxon>
        <taxon>Curculionidae</taxon>
        <taxon>Dryophthorinae</taxon>
        <taxon>Rhynchophorus</taxon>
    </lineage>
</organism>
<name>A0A834I6B7_RHYFE</name>
<evidence type="ECO:0000313" key="1">
    <source>
        <dbReference type="EMBL" id="KAF7275300.1"/>
    </source>
</evidence>
<dbReference type="Proteomes" id="UP000625711">
    <property type="component" value="Unassembled WGS sequence"/>
</dbReference>
<sequence length="127" mass="14285">MVLGRICQIAKKWNITEPMYKPKLLNYSPSLRAIKNYNDLPIDTPSEGVDNLAFEPDFHYEYYIQPAFNVSKDSNSKTSNYDYQTMSTASLKTTSAGSELTSNIDATEMGSSVKLVTEKVERVRNTG</sequence>
<keyword evidence="2" id="KW-1185">Reference proteome</keyword>
<dbReference type="EMBL" id="JAACXV010010867">
    <property type="protein sequence ID" value="KAF7275300.1"/>
    <property type="molecule type" value="Genomic_DNA"/>
</dbReference>
<protein>
    <submittedName>
        <fullName evidence="1">Uncharacterized protein</fullName>
    </submittedName>
</protein>
<proteinExistence type="predicted"/>
<dbReference type="OrthoDB" id="6770933at2759"/>
<dbReference type="AlphaFoldDB" id="A0A834I6B7"/>
<comment type="caution">
    <text evidence="1">The sequence shown here is derived from an EMBL/GenBank/DDBJ whole genome shotgun (WGS) entry which is preliminary data.</text>
</comment>
<reference evidence="1" key="1">
    <citation type="submission" date="2020-08" db="EMBL/GenBank/DDBJ databases">
        <title>Genome sequencing and assembly of the red palm weevil Rhynchophorus ferrugineus.</title>
        <authorList>
            <person name="Dias G.B."/>
            <person name="Bergman C.M."/>
            <person name="Manee M."/>
        </authorList>
    </citation>
    <scope>NUCLEOTIDE SEQUENCE</scope>
    <source>
        <strain evidence="1">AA-2017</strain>
        <tissue evidence="1">Whole larva</tissue>
    </source>
</reference>